<dbReference type="AlphaFoldDB" id="A0AA36CJM0"/>
<keyword evidence="3" id="KW-0342">GTP-binding</keyword>
<dbReference type="InterPro" id="IPR030386">
    <property type="entry name" value="G_GB1_RHD3_dom"/>
</dbReference>
<dbReference type="PROSITE" id="PS51715">
    <property type="entry name" value="G_GB1_RHD3"/>
    <property type="match status" value="1"/>
</dbReference>
<evidence type="ECO:0000256" key="5">
    <source>
        <dbReference type="SAM" id="Phobius"/>
    </source>
</evidence>
<protein>
    <recommendedName>
        <fullName evidence="6">GB1/RHD3-type G domain-containing protein</fullName>
    </recommendedName>
</protein>
<dbReference type="SUPFAM" id="SSF52540">
    <property type="entry name" value="P-loop containing nucleoside triphosphate hydrolases"/>
    <property type="match status" value="1"/>
</dbReference>
<dbReference type="SUPFAM" id="SSF48340">
    <property type="entry name" value="Interferon-induced guanylate-binding protein 1 (GBP1), C-terminal domain"/>
    <property type="match status" value="1"/>
</dbReference>
<dbReference type="PANTHER" id="PTHR10751">
    <property type="entry name" value="GUANYLATE BINDING PROTEIN"/>
    <property type="match status" value="1"/>
</dbReference>
<organism evidence="7 8">
    <name type="scientific">Mesorhabditis spiculigera</name>
    <dbReference type="NCBI Taxonomy" id="96644"/>
    <lineage>
        <taxon>Eukaryota</taxon>
        <taxon>Metazoa</taxon>
        <taxon>Ecdysozoa</taxon>
        <taxon>Nematoda</taxon>
        <taxon>Chromadorea</taxon>
        <taxon>Rhabditida</taxon>
        <taxon>Rhabditina</taxon>
        <taxon>Rhabditomorpha</taxon>
        <taxon>Rhabditoidea</taxon>
        <taxon>Rhabditidae</taxon>
        <taxon>Mesorhabditinae</taxon>
        <taxon>Mesorhabditis</taxon>
    </lineage>
</organism>
<keyword evidence="5" id="KW-1133">Transmembrane helix</keyword>
<dbReference type="Gene3D" id="3.40.50.300">
    <property type="entry name" value="P-loop containing nucleotide triphosphate hydrolases"/>
    <property type="match status" value="2"/>
</dbReference>
<evidence type="ECO:0000256" key="2">
    <source>
        <dbReference type="ARBA" id="ARBA00022801"/>
    </source>
</evidence>
<dbReference type="InterPro" id="IPR015894">
    <property type="entry name" value="Guanylate-bd_N"/>
</dbReference>
<gene>
    <name evidence="7" type="ORF">MSPICULIGERA_LOCUS8674</name>
</gene>
<keyword evidence="5" id="KW-0472">Membrane</keyword>
<feature type="non-terminal residue" evidence="7">
    <location>
        <position position="1"/>
    </location>
</feature>
<keyword evidence="2" id="KW-0378">Hydrolase</keyword>
<keyword evidence="1" id="KW-0547">Nucleotide-binding</keyword>
<name>A0AA36CJM0_9BILA</name>
<comment type="caution">
    <text evidence="7">The sequence shown here is derived from an EMBL/GenBank/DDBJ whole genome shotgun (WGS) entry which is preliminary data.</text>
</comment>
<evidence type="ECO:0000313" key="8">
    <source>
        <dbReference type="Proteomes" id="UP001177023"/>
    </source>
</evidence>
<evidence type="ECO:0000256" key="4">
    <source>
        <dbReference type="PROSITE-ProRule" id="PRU01052"/>
    </source>
</evidence>
<sequence length="472" mass="52986">MAPSKRKVADVNDETPLVEKRDNGRFEIDEKRPAHRRLRDRARNTLLRRAIDFVPAILCLGRNPNGYEVDDEALAEEPIDEKAETVRIFQINDDHSYAFKKRTLKTVLLDERYADKKISVISIAGAFRMGKSFLLNFLVRYLKAMELNGGAKNDGWLEADTKLDVFSWRGGEERHTDGIMICRWPFIVKNSKGEEVVVLLMDTQGTFDTHSTMRDCTFIFALSALISSVLIFNLREPIGENDLGNLQYFTAFGLMAMKVQEGADKSKIEKDFLPSLTEFLENVLDPEKLVVKEIKGREMTCREFGKCVETSVKALQNPNLPKATPHLEASVAGQNLEAARAALALYSVEMSKKRATAKSSEELELGHKQFRRAAINQFEDYPKMGSADDSAPYLTSLEENIDEKYMLQREMYELEHRGLQWSDVLQPLGFLALAVVVAAGGATAVSCLGLAGVGIVMRPAAQFVLKIMTSFL</sequence>
<evidence type="ECO:0000259" key="6">
    <source>
        <dbReference type="PROSITE" id="PS51715"/>
    </source>
</evidence>
<reference evidence="7" key="1">
    <citation type="submission" date="2023-06" db="EMBL/GenBank/DDBJ databases">
        <authorList>
            <person name="Delattre M."/>
        </authorList>
    </citation>
    <scope>NUCLEOTIDE SEQUENCE</scope>
    <source>
        <strain evidence="7">AF72</strain>
    </source>
</reference>
<dbReference type="Proteomes" id="UP001177023">
    <property type="component" value="Unassembled WGS sequence"/>
</dbReference>
<proteinExistence type="inferred from homology"/>
<feature type="transmembrane region" description="Helical" evidence="5">
    <location>
        <begin position="430"/>
        <end position="456"/>
    </location>
</feature>
<comment type="similarity">
    <text evidence="4">Belongs to the TRAFAC class dynamin-like GTPase superfamily. GB1/RHD3 GTPase family.</text>
</comment>
<dbReference type="InterPro" id="IPR036543">
    <property type="entry name" value="Guanylate-bd_C_sf"/>
</dbReference>
<keyword evidence="8" id="KW-1185">Reference proteome</keyword>
<dbReference type="GO" id="GO:0003924">
    <property type="term" value="F:GTPase activity"/>
    <property type="evidence" value="ECO:0007669"/>
    <property type="project" value="InterPro"/>
</dbReference>
<dbReference type="InterPro" id="IPR027417">
    <property type="entry name" value="P-loop_NTPase"/>
</dbReference>
<dbReference type="GO" id="GO:0005525">
    <property type="term" value="F:GTP binding"/>
    <property type="evidence" value="ECO:0007669"/>
    <property type="project" value="UniProtKB-KW"/>
</dbReference>
<evidence type="ECO:0000256" key="3">
    <source>
        <dbReference type="ARBA" id="ARBA00023134"/>
    </source>
</evidence>
<feature type="domain" description="GB1/RHD3-type G" evidence="6">
    <location>
        <begin position="115"/>
        <end position="267"/>
    </location>
</feature>
<dbReference type="EMBL" id="CATQJA010002278">
    <property type="protein sequence ID" value="CAJ0570230.1"/>
    <property type="molecule type" value="Genomic_DNA"/>
</dbReference>
<evidence type="ECO:0000313" key="7">
    <source>
        <dbReference type="EMBL" id="CAJ0570230.1"/>
    </source>
</evidence>
<keyword evidence="5" id="KW-0812">Transmembrane</keyword>
<evidence type="ECO:0000256" key="1">
    <source>
        <dbReference type="ARBA" id="ARBA00022741"/>
    </source>
</evidence>
<accession>A0AA36CJM0</accession>
<dbReference type="Gene3D" id="1.20.58.420">
    <property type="entry name" value="AHSP"/>
    <property type="match status" value="1"/>
</dbReference>
<dbReference type="Pfam" id="PF02263">
    <property type="entry name" value="GBP"/>
    <property type="match status" value="1"/>
</dbReference>